<dbReference type="PhylomeDB" id="B3S008"/>
<evidence type="ECO:0000256" key="3">
    <source>
        <dbReference type="ARBA" id="ARBA00005985"/>
    </source>
</evidence>
<feature type="transmembrane region" description="Helical" evidence="10">
    <location>
        <begin position="168"/>
        <end position="201"/>
    </location>
</feature>
<keyword evidence="6" id="KW-0808">Transferase</keyword>
<evidence type="ECO:0000256" key="4">
    <source>
        <dbReference type="ARBA" id="ARBA00022428"/>
    </source>
</evidence>
<feature type="transmembrane region" description="Helical" evidence="10">
    <location>
        <begin position="20"/>
        <end position="45"/>
    </location>
</feature>
<dbReference type="GeneID" id="6755045"/>
<feature type="transmembrane region" description="Helical" evidence="10">
    <location>
        <begin position="248"/>
        <end position="272"/>
    </location>
</feature>
<feature type="transmembrane region" description="Helical" evidence="10">
    <location>
        <begin position="221"/>
        <end position="242"/>
    </location>
</feature>
<dbReference type="CTD" id="6755045"/>
<dbReference type="GO" id="GO:0009234">
    <property type="term" value="P:menaquinone biosynthetic process"/>
    <property type="evidence" value="ECO:0000318"/>
    <property type="project" value="GO_Central"/>
</dbReference>
<dbReference type="EMBL" id="DS985246">
    <property type="protein sequence ID" value="EDV23925.1"/>
    <property type="molecule type" value="Genomic_DNA"/>
</dbReference>
<dbReference type="GO" id="GO:0005783">
    <property type="term" value="C:endoplasmic reticulum"/>
    <property type="evidence" value="ECO:0000318"/>
    <property type="project" value="GO_Central"/>
</dbReference>
<dbReference type="STRING" id="10228.B3S008"/>
<dbReference type="Proteomes" id="UP000009022">
    <property type="component" value="Unassembled WGS sequence"/>
</dbReference>
<dbReference type="eggNOG" id="KOG4581">
    <property type="taxonomic scope" value="Eukaryota"/>
</dbReference>
<evidence type="ECO:0000256" key="8">
    <source>
        <dbReference type="ARBA" id="ARBA00022989"/>
    </source>
</evidence>
<dbReference type="OMA" id="QWIEGAR"/>
<dbReference type="GO" id="GO:0042371">
    <property type="term" value="P:vitamin K biosynthetic process"/>
    <property type="evidence" value="ECO:0000318"/>
    <property type="project" value="GO_Central"/>
</dbReference>
<comment type="similarity">
    <text evidence="3">Belongs to the UbiA prenyltransferase family.</text>
</comment>
<evidence type="ECO:0000256" key="10">
    <source>
        <dbReference type="SAM" id="Phobius"/>
    </source>
</evidence>
<feature type="transmembrane region" description="Helical" evidence="10">
    <location>
        <begin position="293"/>
        <end position="309"/>
    </location>
</feature>
<comment type="pathway">
    <text evidence="2">Quinol/quinone metabolism; menaquinone biosynthesis.</text>
</comment>
<organism evidence="11 12">
    <name type="scientific">Trichoplax adhaerens</name>
    <name type="common">Trichoplax reptans</name>
    <dbReference type="NCBI Taxonomy" id="10228"/>
    <lineage>
        <taxon>Eukaryota</taxon>
        <taxon>Metazoa</taxon>
        <taxon>Placozoa</taxon>
        <taxon>Uniplacotomia</taxon>
        <taxon>Trichoplacea</taxon>
        <taxon>Trichoplacidae</taxon>
        <taxon>Trichoplax</taxon>
    </lineage>
</organism>
<evidence type="ECO:0000313" key="12">
    <source>
        <dbReference type="Proteomes" id="UP000009022"/>
    </source>
</evidence>
<dbReference type="PANTHER" id="PTHR13929">
    <property type="entry name" value="1,4-DIHYDROXY-2-NAPHTHOATE OCTAPRENYLTRANSFERASE"/>
    <property type="match status" value="1"/>
</dbReference>
<keyword evidence="5" id="KW-0637">Prenyltransferase</keyword>
<dbReference type="KEGG" id="tad:TRIADDRAFT_26333"/>
<feature type="transmembrane region" description="Helical" evidence="10">
    <location>
        <begin position="57"/>
        <end position="76"/>
    </location>
</feature>
<evidence type="ECO:0000256" key="6">
    <source>
        <dbReference type="ARBA" id="ARBA00022679"/>
    </source>
</evidence>
<dbReference type="InterPro" id="IPR026046">
    <property type="entry name" value="UBIAD1"/>
</dbReference>
<dbReference type="FunCoup" id="B3S008">
    <property type="interactions" value="1501"/>
</dbReference>
<dbReference type="GO" id="GO:0006744">
    <property type="term" value="P:ubiquinone biosynthetic process"/>
    <property type="evidence" value="ECO:0000318"/>
    <property type="project" value="GO_Central"/>
</dbReference>
<evidence type="ECO:0000256" key="2">
    <source>
        <dbReference type="ARBA" id="ARBA00004863"/>
    </source>
</evidence>
<evidence type="ECO:0000256" key="9">
    <source>
        <dbReference type="ARBA" id="ARBA00023136"/>
    </source>
</evidence>
<dbReference type="CDD" id="cd13962">
    <property type="entry name" value="PT_UbiA_UBIAD1"/>
    <property type="match status" value="1"/>
</dbReference>
<proteinExistence type="inferred from homology"/>
<keyword evidence="8 10" id="KW-1133">Transmembrane helix</keyword>
<reference evidence="11 12" key="1">
    <citation type="journal article" date="2008" name="Nature">
        <title>The Trichoplax genome and the nature of placozoans.</title>
        <authorList>
            <person name="Srivastava M."/>
            <person name="Begovic E."/>
            <person name="Chapman J."/>
            <person name="Putnam N.H."/>
            <person name="Hellsten U."/>
            <person name="Kawashima T."/>
            <person name="Kuo A."/>
            <person name="Mitros T."/>
            <person name="Salamov A."/>
            <person name="Carpenter M.L."/>
            <person name="Signorovitch A.Y."/>
            <person name="Moreno M.A."/>
            <person name="Kamm K."/>
            <person name="Grimwood J."/>
            <person name="Schmutz J."/>
            <person name="Shapiro H."/>
            <person name="Grigoriev I.V."/>
            <person name="Buss L.W."/>
            <person name="Schierwater B."/>
            <person name="Dellaporta S.L."/>
            <person name="Rokhsar D.S."/>
        </authorList>
    </citation>
    <scope>NUCLEOTIDE SEQUENCE [LARGE SCALE GENOMIC DNA]</scope>
    <source>
        <strain evidence="11 12">Grell-BS-1999</strain>
    </source>
</reference>
<keyword evidence="4" id="KW-0474">Menaquinone biosynthesis</keyword>
<comment type="subcellular location">
    <subcellularLocation>
        <location evidence="1">Membrane</location>
        <topology evidence="1">Multi-pass membrane protein</topology>
    </subcellularLocation>
</comment>
<name>B3S008_TRIAD</name>
<evidence type="ECO:0000313" key="11">
    <source>
        <dbReference type="EMBL" id="EDV23925.1"/>
    </source>
</evidence>
<dbReference type="AlphaFoldDB" id="B3S008"/>
<evidence type="ECO:0008006" key="13">
    <source>
        <dbReference type="Google" id="ProtNLM"/>
    </source>
</evidence>
<dbReference type="RefSeq" id="XP_002113451.1">
    <property type="nucleotide sequence ID" value="XM_002113415.1"/>
</dbReference>
<dbReference type="OrthoDB" id="203513at2759"/>
<dbReference type="GO" id="GO:0004659">
    <property type="term" value="F:prenyltransferase activity"/>
    <property type="evidence" value="ECO:0000318"/>
    <property type="project" value="GO_Central"/>
</dbReference>
<dbReference type="HOGENOM" id="CLU_043611_0_0_1"/>
<dbReference type="PIRSF" id="PIRSF005355">
    <property type="entry name" value="UBIAD1"/>
    <property type="match status" value="1"/>
</dbReference>
<evidence type="ECO:0000256" key="7">
    <source>
        <dbReference type="ARBA" id="ARBA00022692"/>
    </source>
</evidence>
<gene>
    <name evidence="11" type="ORF">TRIADDRAFT_26333</name>
</gene>
<evidence type="ECO:0000256" key="5">
    <source>
        <dbReference type="ARBA" id="ARBA00022602"/>
    </source>
</evidence>
<feature type="transmembrane region" description="Helical" evidence="10">
    <location>
        <begin position="109"/>
        <end position="130"/>
    </location>
</feature>
<accession>B3S008</accession>
<dbReference type="PANTHER" id="PTHR13929:SF0">
    <property type="entry name" value="UBIA PRENYLTRANSFERASE DOMAIN-CONTAINING PROTEIN 1"/>
    <property type="match status" value="1"/>
</dbReference>
<keyword evidence="9 10" id="KW-0472">Membrane</keyword>
<keyword evidence="12" id="KW-1185">Reference proteome</keyword>
<dbReference type="InParanoid" id="B3S008"/>
<dbReference type="UniPathway" id="UPA00079"/>
<sequence>MAATASTSNQVRNKPSQAKWLGYVLALRPWSFAASFIPVLLGSVLSYNYNYNSTQSFSWPIFLLTVIVTLSVHGAGNLVNTYYDFHRGVDYDGADDRTLIDHLLTADEVVRFGAILYTIACFAFAVIVCFSQARMEVLAFVFFGGLSGSFQYTGGFGFKYYALGDIMIFISFGPIAVLFAFIAQAGVCVVRVVYYAIPLVLITEAILHSNNARDLESDKRAGIITLAIILGYKRSYILYVILLFTPYLIFACMAIISSPFYALPLITLYGGLNLEKQFRQGNLRKLPVETARLNLLLGIMYVLSCFLTGDI</sequence>
<evidence type="ECO:0000256" key="1">
    <source>
        <dbReference type="ARBA" id="ARBA00004141"/>
    </source>
</evidence>
<dbReference type="InterPro" id="IPR000537">
    <property type="entry name" value="UbiA_prenyltransferase"/>
</dbReference>
<dbReference type="Pfam" id="PF01040">
    <property type="entry name" value="UbiA"/>
    <property type="match status" value="1"/>
</dbReference>
<keyword evidence="7 10" id="KW-0812">Transmembrane</keyword>
<protein>
    <recommendedName>
        <fullName evidence="13">UbiA prenyltransferase domain-containing protein 1</fullName>
    </recommendedName>
</protein>
<dbReference type="GO" id="GO:0000139">
    <property type="term" value="C:Golgi membrane"/>
    <property type="evidence" value="ECO:0000318"/>
    <property type="project" value="GO_Central"/>
</dbReference>
<dbReference type="Gene3D" id="1.10.357.140">
    <property type="entry name" value="UbiA prenyltransferase"/>
    <property type="match status" value="1"/>
</dbReference>
<dbReference type="InterPro" id="IPR044878">
    <property type="entry name" value="UbiA_sf"/>
</dbReference>